<dbReference type="InterPro" id="IPR011127">
    <property type="entry name" value="Dala_Dala_lig_N"/>
</dbReference>
<dbReference type="Gene3D" id="3.40.50.20">
    <property type="match status" value="1"/>
</dbReference>
<evidence type="ECO:0000256" key="3">
    <source>
        <dbReference type="ARBA" id="ARBA00004496"/>
    </source>
</evidence>
<dbReference type="EMBL" id="CP051152">
    <property type="protein sequence ID" value="QJQ06968.1"/>
    <property type="molecule type" value="Genomic_DNA"/>
</dbReference>
<dbReference type="PIRSF" id="PIRSF039102">
    <property type="entry name" value="Ddl/VanB"/>
    <property type="match status" value="1"/>
</dbReference>
<keyword evidence="6 17" id="KW-0963">Cytoplasm</keyword>
<evidence type="ECO:0000256" key="1">
    <source>
        <dbReference type="ARBA" id="ARBA00001936"/>
    </source>
</evidence>
<feature type="binding site" evidence="19">
    <location>
        <position position="275"/>
    </location>
    <ligand>
        <name>Mg(2+)</name>
        <dbReference type="ChEBI" id="CHEBI:18420"/>
        <label>2</label>
    </ligand>
</feature>
<keyword evidence="13 17" id="KW-0573">Peptidoglycan synthesis</keyword>
<dbReference type="SUPFAM" id="SSF56059">
    <property type="entry name" value="Glutathione synthetase ATP-binding domain-like"/>
    <property type="match status" value="1"/>
</dbReference>
<evidence type="ECO:0000313" key="22">
    <source>
        <dbReference type="EMBL" id="QJQ06968.1"/>
    </source>
</evidence>
<dbReference type="Pfam" id="PF07478">
    <property type="entry name" value="Dala_Dala_lig_C"/>
    <property type="match status" value="1"/>
</dbReference>
<comment type="catalytic activity">
    <reaction evidence="16 17">
        <text>2 D-alanine + ATP = D-alanyl-D-alanine + ADP + phosphate + H(+)</text>
        <dbReference type="Rhea" id="RHEA:11224"/>
        <dbReference type="ChEBI" id="CHEBI:15378"/>
        <dbReference type="ChEBI" id="CHEBI:30616"/>
        <dbReference type="ChEBI" id="CHEBI:43474"/>
        <dbReference type="ChEBI" id="CHEBI:57416"/>
        <dbReference type="ChEBI" id="CHEBI:57822"/>
        <dbReference type="ChEBI" id="CHEBI:456216"/>
        <dbReference type="EC" id="6.3.2.4"/>
    </reaction>
</comment>
<evidence type="ECO:0000256" key="13">
    <source>
        <dbReference type="ARBA" id="ARBA00022984"/>
    </source>
</evidence>
<dbReference type="GO" id="GO:0071555">
    <property type="term" value="P:cell wall organization"/>
    <property type="evidence" value="ECO:0007669"/>
    <property type="project" value="UniProtKB-KW"/>
</dbReference>
<accession>A0A6M4A7T5</accession>
<dbReference type="KEGG" id="upi:EJG51_015285"/>
<organism evidence="22 23">
    <name type="scientific">Undibacterium piscinae</name>
    <dbReference type="NCBI Taxonomy" id="2495591"/>
    <lineage>
        <taxon>Bacteria</taxon>
        <taxon>Pseudomonadati</taxon>
        <taxon>Pseudomonadota</taxon>
        <taxon>Betaproteobacteria</taxon>
        <taxon>Burkholderiales</taxon>
        <taxon>Oxalobacteraceae</taxon>
        <taxon>Undibacterium</taxon>
    </lineage>
</organism>
<feature type="active site" evidence="18">
    <location>
        <position position="150"/>
    </location>
</feature>
<evidence type="ECO:0000256" key="7">
    <source>
        <dbReference type="ARBA" id="ARBA00022598"/>
    </source>
</evidence>
<dbReference type="InterPro" id="IPR000291">
    <property type="entry name" value="D-Ala_lig_Van_CS"/>
</dbReference>
<feature type="domain" description="ATP-grasp" evidence="21">
    <location>
        <begin position="108"/>
        <end position="308"/>
    </location>
</feature>
<dbReference type="InterPro" id="IPR016185">
    <property type="entry name" value="PreATP-grasp_dom_sf"/>
</dbReference>
<dbReference type="AlphaFoldDB" id="A0A6M4A7T5"/>
<evidence type="ECO:0000256" key="5">
    <source>
        <dbReference type="ARBA" id="ARBA00012216"/>
    </source>
</evidence>
<protein>
    <recommendedName>
        <fullName evidence="5 17">D-alanine--D-alanine ligase</fullName>
        <ecNumber evidence="5 17">6.3.2.4</ecNumber>
    </recommendedName>
    <alternativeName>
        <fullName evidence="17">D-Ala-D-Ala ligase</fullName>
    </alternativeName>
    <alternativeName>
        <fullName evidence="17">D-alanylalanine synthetase</fullName>
    </alternativeName>
</protein>
<dbReference type="PANTHER" id="PTHR23132:SF23">
    <property type="entry name" value="D-ALANINE--D-ALANINE LIGASE B"/>
    <property type="match status" value="1"/>
</dbReference>
<dbReference type="GO" id="GO:0009252">
    <property type="term" value="P:peptidoglycan biosynthetic process"/>
    <property type="evidence" value="ECO:0007669"/>
    <property type="project" value="UniProtKB-UniRule"/>
</dbReference>
<dbReference type="EC" id="6.3.2.4" evidence="5 17"/>
<evidence type="ECO:0000256" key="10">
    <source>
        <dbReference type="ARBA" id="ARBA00022840"/>
    </source>
</evidence>
<dbReference type="InterPro" id="IPR011761">
    <property type="entry name" value="ATP-grasp"/>
</dbReference>
<evidence type="ECO:0000256" key="20">
    <source>
        <dbReference type="PROSITE-ProRule" id="PRU00409"/>
    </source>
</evidence>
<dbReference type="GO" id="GO:0046872">
    <property type="term" value="F:metal ion binding"/>
    <property type="evidence" value="ECO:0007669"/>
    <property type="project" value="UniProtKB-KW"/>
</dbReference>
<dbReference type="HAMAP" id="MF_00047">
    <property type="entry name" value="Dala_Dala_lig"/>
    <property type="match status" value="1"/>
</dbReference>
<dbReference type="InterPro" id="IPR005905">
    <property type="entry name" value="D_ala_D_ala"/>
</dbReference>
<comment type="pathway">
    <text evidence="17">Cell wall biogenesis; peptidoglycan biosynthesis.</text>
</comment>
<name>A0A6M4A7T5_9BURK</name>
<keyword evidence="23" id="KW-1185">Reference proteome</keyword>
<dbReference type="Gene3D" id="3.30.470.20">
    <property type="entry name" value="ATP-grasp fold, B domain"/>
    <property type="match status" value="1"/>
</dbReference>
<proteinExistence type="inferred from homology"/>
<dbReference type="InterPro" id="IPR011095">
    <property type="entry name" value="Dala_Dala_lig_C"/>
</dbReference>
<dbReference type="SUPFAM" id="SSF52440">
    <property type="entry name" value="PreATP-grasp domain"/>
    <property type="match status" value="1"/>
</dbReference>
<comment type="cofactor">
    <cofactor evidence="1">
        <name>Mn(2+)</name>
        <dbReference type="ChEBI" id="CHEBI:29035"/>
    </cofactor>
</comment>
<keyword evidence="15 17" id="KW-0961">Cell wall biogenesis/degradation</keyword>
<keyword evidence="7 17" id="KW-0436">Ligase</keyword>
<evidence type="ECO:0000256" key="2">
    <source>
        <dbReference type="ARBA" id="ARBA00003921"/>
    </source>
</evidence>
<feature type="binding site" evidence="19">
    <location>
        <position position="277"/>
    </location>
    <ligand>
        <name>Mg(2+)</name>
        <dbReference type="ChEBI" id="CHEBI:18420"/>
        <label>2</label>
    </ligand>
</feature>
<comment type="similarity">
    <text evidence="4 17">Belongs to the D-alanine--D-alanine ligase family.</text>
</comment>
<comment type="cofactor">
    <cofactor evidence="19">
        <name>Mg(2+)</name>
        <dbReference type="ChEBI" id="CHEBI:18420"/>
    </cofactor>
    <cofactor evidence="19">
        <name>Mn(2+)</name>
        <dbReference type="ChEBI" id="CHEBI:29035"/>
    </cofactor>
    <text evidence="19">Binds 2 magnesium or manganese ions per subunit.</text>
</comment>
<gene>
    <name evidence="17" type="primary">ddl</name>
    <name evidence="22" type="ORF">EJG51_015285</name>
</gene>
<dbReference type="GO" id="GO:0008360">
    <property type="term" value="P:regulation of cell shape"/>
    <property type="evidence" value="ECO:0007669"/>
    <property type="project" value="UniProtKB-KW"/>
</dbReference>
<evidence type="ECO:0000256" key="15">
    <source>
        <dbReference type="ARBA" id="ARBA00023316"/>
    </source>
</evidence>
<dbReference type="PROSITE" id="PS50975">
    <property type="entry name" value="ATP_GRASP"/>
    <property type="match status" value="1"/>
</dbReference>
<evidence type="ECO:0000256" key="16">
    <source>
        <dbReference type="ARBA" id="ARBA00047614"/>
    </source>
</evidence>
<keyword evidence="9 20" id="KW-0547">Nucleotide-binding</keyword>
<feature type="binding site" evidence="19">
    <location>
        <position position="275"/>
    </location>
    <ligand>
        <name>Mg(2+)</name>
        <dbReference type="ChEBI" id="CHEBI:18420"/>
        <label>1</label>
    </ligand>
</feature>
<evidence type="ECO:0000256" key="11">
    <source>
        <dbReference type="ARBA" id="ARBA00022842"/>
    </source>
</evidence>
<evidence type="ECO:0000256" key="14">
    <source>
        <dbReference type="ARBA" id="ARBA00023211"/>
    </source>
</evidence>
<feature type="active site" evidence="18">
    <location>
        <position position="22"/>
    </location>
</feature>
<evidence type="ECO:0000256" key="18">
    <source>
        <dbReference type="PIRSR" id="PIRSR039102-1"/>
    </source>
</evidence>
<dbReference type="OrthoDB" id="9813261at2"/>
<dbReference type="NCBIfam" id="TIGR01205">
    <property type="entry name" value="D_ala_D_alaTIGR"/>
    <property type="match status" value="1"/>
</dbReference>
<dbReference type="UniPathway" id="UPA00219"/>
<evidence type="ECO:0000256" key="8">
    <source>
        <dbReference type="ARBA" id="ARBA00022723"/>
    </source>
</evidence>
<dbReference type="InterPro" id="IPR013815">
    <property type="entry name" value="ATP_grasp_subdomain_1"/>
</dbReference>
<dbReference type="Proteomes" id="UP000274350">
    <property type="component" value="Chromosome"/>
</dbReference>
<feature type="binding site" evidence="19">
    <location>
        <position position="261"/>
    </location>
    <ligand>
        <name>Mg(2+)</name>
        <dbReference type="ChEBI" id="CHEBI:18420"/>
        <label>1</label>
    </ligand>
</feature>
<dbReference type="FunFam" id="3.40.50.20:FF:000013">
    <property type="entry name" value="D-alanine--D-alanine ligase"/>
    <property type="match status" value="1"/>
</dbReference>
<reference evidence="22 23" key="1">
    <citation type="journal article" date="2019" name="Int. J. Syst. Evol. Microbiol.">
        <title>Undibacterium piscinae sp. nov., isolated from Korean shiner intestine.</title>
        <authorList>
            <person name="Lee S.Y."/>
            <person name="Kang W."/>
            <person name="Kim P.S."/>
            <person name="Kim H.S."/>
            <person name="Sung H."/>
            <person name="Shin N.R."/>
            <person name="Whon T.W."/>
            <person name="Yun J.H."/>
            <person name="Lee J.Y."/>
            <person name="Lee J.Y."/>
            <person name="Jung M.J."/>
            <person name="Jeong Y.S."/>
            <person name="Tak E.J."/>
            <person name="Han J.E."/>
            <person name="Hyun D.W."/>
            <person name="Kang M.S."/>
            <person name="Lee K.E."/>
            <person name="Lee B.H."/>
            <person name="Bae J.W."/>
        </authorList>
    </citation>
    <scope>NUCLEOTIDE SEQUENCE [LARGE SCALE GENOMIC DNA]</scope>
    <source>
        <strain evidence="22 23">S11R28</strain>
    </source>
</reference>
<dbReference type="PROSITE" id="PS00843">
    <property type="entry name" value="DALA_DALA_LIGASE_1"/>
    <property type="match status" value="1"/>
</dbReference>
<keyword evidence="8 19" id="KW-0479">Metal-binding</keyword>
<evidence type="ECO:0000256" key="17">
    <source>
        <dbReference type="HAMAP-Rule" id="MF_00047"/>
    </source>
</evidence>
<dbReference type="PANTHER" id="PTHR23132">
    <property type="entry name" value="D-ALANINE--D-ALANINE LIGASE"/>
    <property type="match status" value="1"/>
</dbReference>
<evidence type="ECO:0000256" key="6">
    <source>
        <dbReference type="ARBA" id="ARBA00022490"/>
    </source>
</evidence>
<keyword evidence="11 19" id="KW-0460">Magnesium</keyword>
<evidence type="ECO:0000313" key="23">
    <source>
        <dbReference type="Proteomes" id="UP000274350"/>
    </source>
</evidence>
<comment type="subcellular location">
    <subcellularLocation>
        <location evidence="3 17">Cytoplasm</location>
    </subcellularLocation>
</comment>
<keyword evidence="10 20" id="KW-0067">ATP-binding</keyword>
<dbReference type="GO" id="GO:0005829">
    <property type="term" value="C:cytosol"/>
    <property type="evidence" value="ECO:0007669"/>
    <property type="project" value="TreeGrafter"/>
</dbReference>
<dbReference type="NCBIfam" id="NF002378">
    <property type="entry name" value="PRK01372.1"/>
    <property type="match status" value="1"/>
</dbReference>
<evidence type="ECO:0000256" key="19">
    <source>
        <dbReference type="PIRSR" id="PIRSR039102-3"/>
    </source>
</evidence>
<sequence>MSEIKMEKLGKVGVLFGGRSAEREVSLMSGAGVLAALQSQGVDAHAFDPAERSLADLETEKFDRVFIALHGRYGEDGSLQGVLEQLNIPYTGSGVMASSIAMDKIFTKKIWQNHQLSTPNYAVLTPDTDLSLVPAELGLPLIIKPPHEGSTIGITKVNAAAEMDAAYVLAAQFDDEVLAEEFIQGRELTVAVLGMGADAYALPIIEIVAPEGNYDYQNKYFTDDTKYLCPAPLDAGLTEDIRKMCVEAYRAINCEGWARLDVLLRASDNQPFLIEINTSPGMTGHSLVPMAARAAGMSYENVCMEILKTARLKIKPDTKKESS</sequence>
<comment type="function">
    <text evidence="2 17">Cell wall formation.</text>
</comment>
<keyword evidence="14 19" id="KW-0464">Manganese</keyword>
<dbReference type="GO" id="GO:0008716">
    <property type="term" value="F:D-alanine-D-alanine ligase activity"/>
    <property type="evidence" value="ECO:0007669"/>
    <property type="project" value="UniProtKB-UniRule"/>
</dbReference>
<evidence type="ECO:0000256" key="9">
    <source>
        <dbReference type="ARBA" id="ARBA00022741"/>
    </source>
</evidence>
<evidence type="ECO:0000256" key="4">
    <source>
        <dbReference type="ARBA" id="ARBA00010871"/>
    </source>
</evidence>
<keyword evidence="12 17" id="KW-0133">Cell shape</keyword>
<dbReference type="PROSITE" id="PS00844">
    <property type="entry name" value="DALA_DALA_LIGASE_2"/>
    <property type="match status" value="1"/>
</dbReference>
<dbReference type="Gene3D" id="3.30.1490.20">
    <property type="entry name" value="ATP-grasp fold, A domain"/>
    <property type="match status" value="1"/>
</dbReference>
<evidence type="ECO:0000256" key="12">
    <source>
        <dbReference type="ARBA" id="ARBA00022960"/>
    </source>
</evidence>
<dbReference type="GO" id="GO:0005524">
    <property type="term" value="F:ATP binding"/>
    <property type="evidence" value="ECO:0007669"/>
    <property type="project" value="UniProtKB-UniRule"/>
</dbReference>
<dbReference type="Pfam" id="PF01820">
    <property type="entry name" value="Dala_Dala_lig_N"/>
    <property type="match status" value="1"/>
</dbReference>
<evidence type="ECO:0000259" key="21">
    <source>
        <dbReference type="PROSITE" id="PS50975"/>
    </source>
</evidence>
<feature type="active site" evidence="18">
    <location>
        <position position="286"/>
    </location>
</feature>